<accession>A0A652YS23</accession>
<comment type="caution">
    <text evidence="1">The sequence shown here is derived from an EMBL/GenBank/DDBJ whole genome shotgun (WGS) entry which is preliminary data.</text>
</comment>
<reference evidence="1" key="1">
    <citation type="submission" date="2019-07" db="EMBL/GenBank/DDBJ databases">
        <title>Genomic Encyclopedia of Type Strains, Phase IV (KMG-IV): sequencing the most valuable type-strain genomes for metagenomic binning, comparative biology and taxonomic classification.</title>
        <authorList>
            <person name="Goeker M."/>
        </authorList>
    </citation>
    <scope>NUCLEOTIDE SEQUENCE</scope>
    <source>
        <strain evidence="1">DSM 44596</strain>
    </source>
</reference>
<evidence type="ECO:0000313" key="1">
    <source>
        <dbReference type="EMBL" id="TYQ05919.1"/>
    </source>
</evidence>
<name>A0A652YS23_NOCGL</name>
<protein>
    <submittedName>
        <fullName evidence="1">Uncharacterized protein</fullName>
    </submittedName>
</protein>
<proteinExistence type="predicted"/>
<dbReference type="AlphaFoldDB" id="A0A652YS23"/>
<sequence>MADILGDRRVVEVLDRAVWGINPVLDLAYSDPFGIKRRSFEPTDPERSAAETVLDAVAWVLDVIKFPGTAAWSVMTDEQRSKWWTTRLGALNTVAVAFPGIFGVLLNRFPIQDLLAFANQAVVLVAVAREHGVTERDQQVDLLASVLCRREVSTRDLLDDEDFTEKAVTSTDGTWRPFALIGTLWQTAQTFRAIGDELHKRPLRTKPYEIVGKIPVIGVVADYFGERGALVRAASAGEKWIAIRSRNATTVG</sequence>
<dbReference type="EMBL" id="VNIQ01000002">
    <property type="protein sequence ID" value="TYQ05919.1"/>
    <property type="molecule type" value="Genomic_DNA"/>
</dbReference>
<gene>
    <name evidence="1" type="ORF">FNL38_10248</name>
</gene>
<organism evidence="1">
    <name type="scientific">Nocardia globerula</name>
    <dbReference type="NCBI Taxonomy" id="1818"/>
    <lineage>
        <taxon>Bacteria</taxon>
        <taxon>Bacillati</taxon>
        <taxon>Actinomycetota</taxon>
        <taxon>Actinomycetes</taxon>
        <taxon>Mycobacteriales</taxon>
        <taxon>Nocardiaceae</taxon>
        <taxon>Nocardia</taxon>
    </lineage>
</organism>